<dbReference type="Proteomes" id="UP001198602">
    <property type="component" value="Unassembled WGS sequence"/>
</dbReference>
<dbReference type="NCBIfam" id="NF002017">
    <property type="entry name" value="PRK00823.1-2"/>
    <property type="match status" value="1"/>
</dbReference>
<comment type="catalytic activity">
    <reaction evidence="1 4">
        <text>(4aS,6R)-4a-hydroxy-L-erythro-5,6,7,8-tetrahydrobiopterin = (6R)-L-erythro-6,7-dihydrobiopterin + H2O</text>
        <dbReference type="Rhea" id="RHEA:11920"/>
        <dbReference type="ChEBI" id="CHEBI:15377"/>
        <dbReference type="ChEBI" id="CHEBI:15642"/>
        <dbReference type="ChEBI" id="CHEBI:43120"/>
        <dbReference type="EC" id="4.2.1.96"/>
    </reaction>
</comment>
<protein>
    <recommendedName>
        <fullName evidence="4">Putative pterin-4-alpha-carbinolamine dehydratase</fullName>
        <shortName evidence="4">PHS</shortName>
        <ecNumber evidence="4">4.2.1.96</ecNumber>
    </recommendedName>
    <alternativeName>
        <fullName evidence="4">4-alpha-hydroxy-tetrahydropterin dehydratase</fullName>
    </alternativeName>
    <alternativeName>
        <fullName evidence="4">Pterin carbinolamine dehydratase</fullName>
        <shortName evidence="4">PCD</shortName>
    </alternativeName>
</protein>
<dbReference type="GO" id="GO:0008124">
    <property type="term" value="F:4-alpha-hydroxytetrahydrobiopterin dehydratase activity"/>
    <property type="evidence" value="ECO:0007669"/>
    <property type="project" value="UniProtKB-EC"/>
</dbReference>
<dbReference type="EMBL" id="JAHYBX010000009">
    <property type="protein sequence ID" value="MCA1857842.1"/>
    <property type="molecule type" value="Genomic_DNA"/>
</dbReference>
<evidence type="ECO:0000256" key="3">
    <source>
        <dbReference type="ARBA" id="ARBA00023239"/>
    </source>
</evidence>
<comment type="similarity">
    <text evidence="2 4">Belongs to the pterin-4-alpha-carbinolamine dehydratase family.</text>
</comment>
<organism evidence="5 6">
    <name type="scientific">Massilia hydrophila</name>
    <dbReference type="NCBI Taxonomy" id="3044279"/>
    <lineage>
        <taxon>Bacteria</taxon>
        <taxon>Pseudomonadati</taxon>
        <taxon>Pseudomonadota</taxon>
        <taxon>Betaproteobacteria</taxon>
        <taxon>Burkholderiales</taxon>
        <taxon>Oxalobacteraceae</taxon>
        <taxon>Telluria group</taxon>
        <taxon>Massilia</taxon>
    </lineage>
</organism>
<keyword evidence="6" id="KW-1185">Reference proteome</keyword>
<sequence length="113" mass="12096">MMALALTQAQCRAGAVALDPDALRARLAQLPHWQAADGALTREYAFPDYRATIAFVNAVADMAEAQDHHPDMRVGYRRCTLAYATHSAGGALTDNDFICAARADALYAKGQAA</sequence>
<dbReference type="SUPFAM" id="SSF55248">
    <property type="entry name" value="PCD-like"/>
    <property type="match status" value="1"/>
</dbReference>
<dbReference type="InterPro" id="IPR050376">
    <property type="entry name" value="Pterin-4-alpha-carb_dehyd"/>
</dbReference>
<evidence type="ECO:0000256" key="4">
    <source>
        <dbReference type="HAMAP-Rule" id="MF_00434"/>
    </source>
</evidence>
<accession>A0ABS7YFQ3</accession>
<reference evidence="5 6" key="1">
    <citation type="submission" date="2021-07" db="EMBL/GenBank/DDBJ databases">
        <title>Characterization of Violacein-producing bacteria and related species.</title>
        <authorList>
            <person name="Wilson H.S."/>
            <person name="De Leon M.E."/>
        </authorList>
    </citation>
    <scope>NUCLEOTIDE SEQUENCE [LARGE SCALE GENOMIC DNA]</scope>
    <source>
        <strain evidence="5 6">HSC-2F05</strain>
    </source>
</reference>
<comment type="caution">
    <text evidence="5">The sequence shown here is derived from an EMBL/GenBank/DDBJ whole genome shotgun (WGS) entry which is preliminary data.</text>
</comment>
<evidence type="ECO:0000256" key="2">
    <source>
        <dbReference type="ARBA" id="ARBA00006472"/>
    </source>
</evidence>
<proteinExistence type="inferred from homology"/>
<dbReference type="Gene3D" id="3.30.1360.20">
    <property type="entry name" value="Transcriptional coactivator/pterin dehydratase"/>
    <property type="match status" value="1"/>
</dbReference>
<name>A0ABS7YFQ3_9BURK</name>
<gene>
    <name evidence="5" type="ORF">LE190_18215</name>
</gene>
<dbReference type="PANTHER" id="PTHR42805:SF1">
    <property type="entry name" value="PTERIN-4-ALPHA-CARBINOLAMINE DEHYDRATASE-RELATED"/>
    <property type="match status" value="1"/>
</dbReference>
<dbReference type="HAMAP" id="MF_00434">
    <property type="entry name" value="Pterin_4_alpha"/>
    <property type="match status" value="1"/>
</dbReference>
<evidence type="ECO:0000256" key="1">
    <source>
        <dbReference type="ARBA" id="ARBA00001554"/>
    </source>
</evidence>
<dbReference type="InterPro" id="IPR001533">
    <property type="entry name" value="Pterin_deHydtase"/>
</dbReference>
<keyword evidence="3 4" id="KW-0456">Lyase</keyword>
<dbReference type="Pfam" id="PF01329">
    <property type="entry name" value="Pterin_4a"/>
    <property type="match status" value="1"/>
</dbReference>
<dbReference type="PANTHER" id="PTHR42805">
    <property type="entry name" value="PTERIN-4-ALPHA-CARBINOLAMINE DEHYDRATASE-RELATED"/>
    <property type="match status" value="1"/>
</dbReference>
<dbReference type="EC" id="4.2.1.96" evidence="4"/>
<evidence type="ECO:0000313" key="6">
    <source>
        <dbReference type="Proteomes" id="UP001198602"/>
    </source>
</evidence>
<evidence type="ECO:0000313" key="5">
    <source>
        <dbReference type="EMBL" id="MCA1857842.1"/>
    </source>
</evidence>
<dbReference type="RefSeq" id="WP_225240029.1">
    <property type="nucleotide sequence ID" value="NZ_JAHYBX010000009.1"/>
</dbReference>
<dbReference type="InterPro" id="IPR036428">
    <property type="entry name" value="PCD_sf"/>
</dbReference>